<reference evidence="3 4" key="1">
    <citation type="journal article" date="2015" name="Genome Biol. Evol.">
        <title>Phylogenomic analyses indicate that early fungi evolved digesting cell walls of algal ancestors of land plants.</title>
        <authorList>
            <person name="Chang Y."/>
            <person name="Wang S."/>
            <person name="Sekimoto S."/>
            <person name="Aerts A.L."/>
            <person name="Choi C."/>
            <person name="Clum A."/>
            <person name="LaButti K.M."/>
            <person name="Lindquist E.A."/>
            <person name="Yee Ngan C."/>
            <person name="Ohm R.A."/>
            <person name="Salamov A.A."/>
            <person name="Grigoriev I.V."/>
            <person name="Spatafora J.W."/>
            <person name="Berbee M.L."/>
        </authorList>
    </citation>
    <scope>NUCLEOTIDE SEQUENCE [LARGE SCALE GENOMIC DNA]</scope>
    <source>
        <strain evidence="3 4">NRRL 28638</strain>
    </source>
</reference>
<feature type="compositionally biased region" description="Polar residues" evidence="1">
    <location>
        <begin position="131"/>
        <end position="159"/>
    </location>
</feature>
<dbReference type="AlphaFoldDB" id="A0A137P9W2"/>
<protein>
    <submittedName>
        <fullName evidence="3">Uncharacterized protein</fullName>
    </submittedName>
</protein>
<dbReference type="EMBL" id="KQ964467">
    <property type="protein sequence ID" value="KXN71790.1"/>
    <property type="molecule type" value="Genomic_DNA"/>
</dbReference>
<accession>A0A137P9W2</accession>
<feature type="signal peptide" evidence="2">
    <location>
        <begin position="1"/>
        <end position="23"/>
    </location>
</feature>
<evidence type="ECO:0000256" key="2">
    <source>
        <dbReference type="SAM" id="SignalP"/>
    </source>
</evidence>
<feature type="chain" id="PRO_5007294556" evidence="2">
    <location>
        <begin position="24"/>
        <end position="296"/>
    </location>
</feature>
<name>A0A137P9W2_CONC2</name>
<feature type="compositionally biased region" description="Polar residues" evidence="1">
    <location>
        <begin position="63"/>
        <end position="81"/>
    </location>
</feature>
<proteinExistence type="predicted"/>
<feature type="compositionally biased region" description="Polar residues" evidence="1">
    <location>
        <begin position="31"/>
        <end position="43"/>
    </location>
</feature>
<feature type="region of interest" description="Disordered" evidence="1">
    <location>
        <begin position="131"/>
        <end position="180"/>
    </location>
</feature>
<gene>
    <name evidence="3" type="ORF">CONCODRAFT_5502</name>
</gene>
<organism evidence="3 4">
    <name type="scientific">Conidiobolus coronatus (strain ATCC 28846 / CBS 209.66 / NRRL 28638)</name>
    <name type="common">Delacroixia coronata</name>
    <dbReference type="NCBI Taxonomy" id="796925"/>
    <lineage>
        <taxon>Eukaryota</taxon>
        <taxon>Fungi</taxon>
        <taxon>Fungi incertae sedis</taxon>
        <taxon>Zoopagomycota</taxon>
        <taxon>Entomophthoromycotina</taxon>
        <taxon>Entomophthoromycetes</taxon>
        <taxon>Entomophthorales</taxon>
        <taxon>Ancylistaceae</taxon>
        <taxon>Conidiobolus</taxon>
    </lineage>
</organism>
<feature type="region of interest" description="Disordered" evidence="1">
    <location>
        <begin position="29"/>
        <end position="81"/>
    </location>
</feature>
<evidence type="ECO:0000256" key="1">
    <source>
        <dbReference type="SAM" id="MobiDB-lite"/>
    </source>
</evidence>
<dbReference type="Proteomes" id="UP000070444">
    <property type="component" value="Unassembled WGS sequence"/>
</dbReference>
<evidence type="ECO:0000313" key="3">
    <source>
        <dbReference type="EMBL" id="KXN71790.1"/>
    </source>
</evidence>
<evidence type="ECO:0000313" key="4">
    <source>
        <dbReference type="Proteomes" id="UP000070444"/>
    </source>
</evidence>
<keyword evidence="2" id="KW-0732">Signal</keyword>
<feature type="region of interest" description="Disordered" evidence="1">
    <location>
        <begin position="216"/>
        <end position="237"/>
    </location>
</feature>
<keyword evidence="4" id="KW-1185">Reference proteome</keyword>
<sequence>MKFVYSKIWIAVGLLSNLHLSQSTHEHHLVPSTTADSMATPTPDSYDDYHQQNPQVPRGSRGSKPSQENQLPQTPINQSSCADSCSGVNYIPCMAECGFPDYMSLDRLIRGGGLEALMNKVFGNDTSIDTPGYTSSSKQRQIDTMSTGKNTMESATYSRNKSESHSKTIRPMKLTPTSLNPYDITTRTDLSQITVETYDLSSAATRYTSNTISTTPTGTTVSGTSLASTTTDSTLSGTPTSKTAITVTETTKATTSGQKTTTLASGSLSLYNQNTNSIRVSSTYLIFAVSILIVNL</sequence>